<dbReference type="Proteomes" id="UP001600888">
    <property type="component" value="Unassembled WGS sequence"/>
</dbReference>
<name>A0ABR4EQX8_9PEZI</name>
<sequence length="91" mass="9978">MAFLLPLHSVHASHGSQLWTPSAKLLPPCASTLNTIAQTSWPPKLLSQLLVDQGSDSGNTPFPTAFVINSEHRIFHPEFSSEDAREPKVDM</sequence>
<reference evidence="1 2" key="1">
    <citation type="submission" date="2024-03" db="EMBL/GenBank/DDBJ databases">
        <title>A high-quality draft genome sequence of Diaporthe vaccinii, a causative agent of upright dieback and viscid rot disease in cranberry plants.</title>
        <authorList>
            <person name="Sarrasin M."/>
            <person name="Lang B.F."/>
            <person name="Burger G."/>
        </authorList>
    </citation>
    <scope>NUCLEOTIDE SEQUENCE [LARGE SCALE GENOMIC DNA]</scope>
    <source>
        <strain evidence="1 2">IS7</strain>
    </source>
</reference>
<dbReference type="EMBL" id="JBAWTH010000034">
    <property type="protein sequence ID" value="KAL2284837.1"/>
    <property type="molecule type" value="Genomic_DNA"/>
</dbReference>
<organism evidence="1 2">
    <name type="scientific">Diaporthe vaccinii</name>
    <dbReference type="NCBI Taxonomy" id="105482"/>
    <lineage>
        <taxon>Eukaryota</taxon>
        <taxon>Fungi</taxon>
        <taxon>Dikarya</taxon>
        <taxon>Ascomycota</taxon>
        <taxon>Pezizomycotina</taxon>
        <taxon>Sordariomycetes</taxon>
        <taxon>Sordariomycetidae</taxon>
        <taxon>Diaporthales</taxon>
        <taxon>Diaporthaceae</taxon>
        <taxon>Diaporthe</taxon>
        <taxon>Diaporthe eres species complex</taxon>
    </lineage>
</organism>
<accession>A0ABR4EQX8</accession>
<gene>
    <name evidence="1" type="ORF">FJTKL_08663</name>
</gene>
<keyword evidence="2" id="KW-1185">Reference proteome</keyword>
<protein>
    <submittedName>
        <fullName evidence="1">Uncharacterized protein</fullName>
    </submittedName>
</protein>
<comment type="caution">
    <text evidence="1">The sequence shown here is derived from an EMBL/GenBank/DDBJ whole genome shotgun (WGS) entry which is preliminary data.</text>
</comment>
<evidence type="ECO:0000313" key="1">
    <source>
        <dbReference type="EMBL" id="KAL2284837.1"/>
    </source>
</evidence>
<proteinExistence type="predicted"/>
<evidence type="ECO:0000313" key="2">
    <source>
        <dbReference type="Proteomes" id="UP001600888"/>
    </source>
</evidence>